<evidence type="ECO:0000313" key="1">
    <source>
        <dbReference type="EMBL" id="KAA4629112.1"/>
    </source>
</evidence>
<evidence type="ECO:0000313" key="2">
    <source>
        <dbReference type="Proteomes" id="UP000424805"/>
    </source>
</evidence>
<name>A0A7J4Y1U7_BACOV</name>
<accession>A0A7J4Y1U7</accession>
<reference evidence="1 2" key="1">
    <citation type="journal article" date="2019" name="Nat. Med.">
        <title>A library of human gut bacterial isolates paired with longitudinal multiomics data enables mechanistic microbiome research.</title>
        <authorList>
            <person name="Poyet M."/>
            <person name="Groussin M."/>
            <person name="Gibbons S.M."/>
            <person name="Avila-Pacheco J."/>
            <person name="Jiang X."/>
            <person name="Kearney S.M."/>
            <person name="Perrotta A.R."/>
            <person name="Berdy B."/>
            <person name="Zhao S."/>
            <person name="Lieberman T.D."/>
            <person name="Swanson P.K."/>
            <person name="Smith M."/>
            <person name="Roesemann S."/>
            <person name="Alexander J.E."/>
            <person name="Rich S.A."/>
            <person name="Livny J."/>
            <person name="Vlamakis H."/>
            <person name="Clish C."/>
            <person name="Bullock K."/>
            <person name="Deik A."/>
            <person name="Scott J."/>
            <person name="Pierce K.A."/>
            <person name="Xavier R.J."/>
            <person name="Alm E.J."/>
        </authorList>
    </citation>
    <scope>NUCLEOTIDE SEQUENCE [LARGE SCALE GENOMIC DNA]</scope>
    <source>
        <strain evidence="1 2">BIOML-A15</strain>
    </source>
</reference>
<sequence>MKKIIFLCFCALFASCSSDEGLQDMGTYGKELANMINDYELVSKGYSIDELKKEKDELTPTTQEETVAEPWLIKAIQDSIAKIQLSYNNRTRTEAGAYTRAVAMEGVFKYETCGSYREFVYLMDCEDGGDTHSTGNIGTTRVDGNGNVEFHFCVIPADYVTGGVLAFYQPTYFYDDLWVVKRHHDNEDHSNTNHIKDNAGLTSFGPTYFDKNTGFFWKITPASKSSKLTFKYGVLGNAPLPIAVKNTIWIDDENGKNANQAIVWDKWNNPIGYDLPADKNFHGITPGRNTIYEILQF</sequence>
<proteinExistence type="predicted"/>
<dbReference type="AlphaFoldDB" id="A0A7J4Y1U7"/>
<dbReference type="PROSITE" id="PS51257">
    <property type="entry name" value="PROKAR_LIPOPROTEIN"/>
    <property type="match status" value="1"/>
</dbReference>
<dbReference type="Proteomes" id="UP000424805">
    <property type="component" value="Unassembled WGS sequence"/>
</dbReference>
<organism evidence="1 2">
    <name type="scientific">Bacteroides ovatus</name>
    <dbReference type="NCBI Taxonomy" id="28116"/>
    <lineage>
        <taxon>Bacteria</taxon>
        <taxon>Pseudomonadati</taxon>
        <taxon>Bacteroidota</taxon>
        <taxon>Bacteroidia</taxon>
        <taxon>Bacteroidales</taxon>
        <taxon>Bacteroidaceae</taxon>
        <taxon>Bacteroides</taxon>
    </lineage>
</organism>
<protein>
    <submittedName>
        <fullName evidence="1">Uncharacterized protein</fullName>
    </submittedName>
</protein>
<dbReference type="EMBL" id="VWFP01000004">
    <property type="protein sequence ID" value="KAA4629112.1"/>
    <property type="molecule type" value="Genomic_DNA"/>
</dbReference>
<comment type="caution">
    <text evidence="1">The sequence shown here is derived from an EMBL/GenBank/DDBJ whole genome shotgun (WGS) entry which is preliminary data.</text>
</comment>
<gene>
    <name evidence="1" type="ORF">F3B90_05925</name>
</gene>